<evidence type="ECO:0000313" key="2">
    <source>
        <dbReference type="EMBL" id="ETS78037.1"/>
    </source>
</evidence>
<feature type="region of interest" description="Disordered" evidence="1">
    <location>
        <begin position="312"/>
        <end position="339"/>
    </location>
</feature>
<feature type="compositionally biased region" description="Low complexity" evidence="1">
    <location>
        <begin position="159"/>
        <end position="181"/>
    </location>
</feature>
<protein>
    <recommendedName>
        <fullName evidence="4">DSBA-like thioredoxin domain-containing protein</fullName>
    </recommendedName>
</protein>
<dbReference type="InParanoid" id="W3WY08"/>
<dbReference type="PANTHER" id="PTHR13887">
    <property type="entry name" value="GLUTATHIONE S-TRANSFERASE KAPPA"/>
    <property type="match status" value="1"/>
</dbReference>
<name>W3WY08_PESFW</name>
<feature type="compositionally biased region" description="Polar residues" evidence="1">
    <location>
        <begin position="1"/>
        <end position="20"/>
    </location>
</feature>
<feature type="region of interest" description="Disordered" evidence="1">
    <location>
        <begin position="1"/>
        <end position="32"/>
    </location>
</feature>
<dbReference type="InterPro" id="IPR036249">
    <property type="entry name" value="Thioredoxin-like_sf"/>
</dbReference>
<dbReference type="Proteomes" id="UP000030651">
    <property type="component" value="Unassembled WGS sequence"/>
</dbReference>
<dbReference type="AlphaFoldDB" id="W3WY08"/>
<sequence>MTSIQDLLSPVESKTSQGSSPPADRKQHSTSNETSHFTIEFILDTICPHCYIGLRNLNTAIDLYKKQHANATFEVTCSPIILNPVAGRSVDIKGNYYQHTRHFAPSTIERWTRQGAEIGINFDWLGGWTGNSRDSHKLLRLALGPWPSAIDQSSSSTATQPSGHPYSSSSTSATDTKPSTSEETTQGRPGARGPQTQMELVSTIYREYFENNRDVSNRSWLLSLGTSLLPDVPPGEIQACLESEAWDAAIDRLSDQNRQRFNAVPVFVIQGRFVAGGWQSPEKFLEVFERIRVAEPNAPGMTLSPPGGGWWESGVFRGAGQQQQQGPSDVRSAGGCNVR</sequence>
<organism evidence="2 3">
    <name type="scientific">Pestalotiopsis fici (strain W106-1 / CGMCC3.15140)</name>
    <dbReference type="NCBI Taxonomy" id="1229662"/>
    <lineage>
        <taxon>Eukaryota</taxon>
        <taxon>Fungi</taxon>
        <taxon>Dikarya</taxon>
        <taxon>Ascomycota</taxon>
        <taxon>Pezizomycotina</taxon>
        <taxon>Sordariomycetes</taxon>
        <taxon>Xylariomycetidae</taxon>
        <taxon>Amphisphaeriales</taxon>
        <taxon>Sporocadaceae</taxon>
        <taxon>Pestalotiopsis</taxon>
    </lineage>
</organism>
<dbReference type="EMBL" id="KI912115">
    <property type="protein sequence ID" value="ETS78037.1"/>
    <property type="molecule type" value="Genomic_DNA"/>
</dbReference>
<dbReference type="GeneID" id="19275112"/>
<feature type="region of interest" description="Disordered" evidence="1">
    <location>
        <begin position="150"/>
        <end position="197"/>
    </location>
</feature>
<evidence type="ECO:0000256" key="1">
    <source>
        <dbReference type="SAM" id="MobiDB-lite"/>
    </source>
</evidence>
<evidence type="ECO:0000313" key="3">
    <source>
        <dbReference type="Proteomes" id="UP000030651"/>
    </source>
</evidence>
<dbReference type="Gene3D" id="3.40.30.10">
    <property type="entry name" value="Glutaredoxin"/>
    <property type="match status" value="2"/>
</dbReference>
<keyword evidence="3" id="KW-1185">Reference proteome</keyword>
<dbReference type="KEGG" id="pfy:PFICI_10099"/>
<proteinExistence type="predicted"/>
<gene>
    <name evidence="2" type="ORF">PFICI_10099</name>
</gene>
<dbReference type="PANTHER" id="PTHR13887:SF41">
    <property type="entry name" value="THIOREDOXIN SUPERFAMILY PROTEIN"/>
    <property type="match status" value="1"/>
</dbReference>
<evidence type="ECO:0008006" key="4">
    <source>
        <dbReference type="Google" id="ProtNLM"/>
    </source>
</evidence>
<dbReference type="RefSeq" id="XP_007836871.1">
    <property type="nucleotide sequence ID" value="XM_007838680.1"/>
</dbReference>
<dbReference type="HOGENOM" id="CLU_819169_0_0_1"/>
<dbReference type="SUPFAM" id="SSF52833">
    <property type="entry name" value="Thioredoxin-like"/>
    <property type="match status" value="1"/>
</dbReference>
<accession>W3WY08</accession>
<dbReference type="OrthoDB" id="1930760at2759"/>
<dbReference type="OMA" id="NANISHC"/>
<reference evidence="3" key="1">
    <citation type="journal article" date="2015" name="BMC Genomics">
        <title>Genomic and transcriptomic analysis of the endophytic fungus Pestalotiopsis fici reveals its lifestyle and high potential for synthesis of natural products.</title>
        <authorList>
            <person name="Wang X."/>
            <person name="Zhang X."/>
            <person name="Liu L."/>
            <person name="Xiang M."/>
            <person name="Wang W."/>
            <person name="Sun X."/>
            <person name="Che Y."/>
            <person name="Guo L."/>
            <person name="Liu G."/>
            <person name="Guo L."/>
            <person name="Wang C."/>
            <person name="Yin W.B."/>
            <person name="Stadler M."/>
            <person name="Zhang X."/>
            <person name="Liu X."/>
        </authorList>
    </citation>
    <scope>NUCLEOTIDE SEQUENCE [LARGE SCALE GENOMIC DNA]</scope>
    <source>
        <strain evidence="3">W106-1 / CGMCC3.15140</strain>
    </source>
</reference>